<dbReference type="RefSeq" id="WP_005175067.1">
    <property type="nucleotide sequence ID" value="NZ_BANR01000010.1"/>
</dbReference>
<evidence type="ECO:0000256" key="3">
    <source>
        <dbReference type="ARBA" id="ARBA00023163"/>
    </source>
</evidence>
<gene>
    <name evidence="5" type="ORF">GOACH_10_01430</name>
</gene>
<name>L7KJX2_9ACTN</name>
<dbReference type="GO" id="GO:0006355">
    <property type="term" value="P:regulation of DNA-templated transcription"/>
    <property type="evidence" value="ECO:0007669"/>
    <property type="project" value="InterPro"/>
</dbReference>
<dbReference type="Gene3D" id="1.10.10.10">
    <property type="entry name" value="Winged helix-like DNA-binding domain superfamily/Winged helix DNA-binding domain"/>
    <property type="match status" value="1"/>
</dbReference>
<evidence type="ECO:0000256" key="2">
    <source>
        <dbReference type="ARBA" id="ARBA00023125"/>
    </source>
</evidence>
<evidence type="ECO:0000313" key="5">
    <source>
        <dbReference type="EMBL" id="GAC49175.1"/>
    </source>
</evidence>
<dbReference type="GO" id="GO:0003677">
    <property type="term" value="F:DNA binding"/>
    <property type="evidence" value="ECO:0007669"/>
    <property type="project" value="UniProtKB-KW"/>
</dbReference>
<dbReference type="PRINTS" id="PR00038">
    <property type="entry name" value="HTHLUXR"/>
</dbReference>
<dbReference type="AlphaFoldDB" id="L7KJX2"/>
<dbReference type="InterPro" id="IPR016032">
    <property type="entry name" value="Sig_transdc_resp-reg_C-effctor"/>
</dbReference>
<proteinExistence type="predicted"/>
<reference evidence="5 6" key="1">
    <citation type="submission" date="2012-12" db="EMBL/GenBank/DDBJ databases">
        <title>Whole genome shotgun sequence of Gordonia aichiensis NBRC 108223.</title>
        <authorList>
            <person name="Isaki-Nakamura S."/>
            <person name="Hosoyama A."/>
            <person name="Tsuchikane K."/>
            <person name="Ando Y."/>
            <person name="Baba S."/>
            <person name="Ohji S."/>
            <person name="Hamada M."/>
            <person name="Tamura T."/>
            <person name="Yamazoe A."/>
            <person name="Yamazaki S."/>
            <person name="Fujita N."/>
        </authorList>
    </citation>
    <scope>NUCLEOTIDE SEQUENCE [LARGE SCALE GENOMIC DNA]</scope>
    <source>
        <strain evidence="5 6">NBRC 108223</strain>
    </source>
</reference>
<dbReference type="SMART" id="SM00421">
    <property type="entry name" value="HTH_LUXR"/>
    <property type="match status" value="1"/>
</dbReference>
<comment type="caution">
    <text evidence="5">The sequence shown here is derived from an EMBL/GenBank/DDBJ whole genome shotgun (WGS) entry which is preliminary data.</text>
</comment>
<dbReference type="PANTHER" id="PTHR44688:SF16">
    <property type="entry name" value="DNA-BINDING TRANSCRIPTIONAL ACTIVATOR DEVR_DOSR"/>
    <property type="match status" value="1"/>
</dbReference>
<dbReference type="Proteomes" id="UP000010988">
    <property type="component" value="Unassembled WGS sequence"/>
</dbReference>
<dbReference type="PANTHER" id="PTHR44688">
    <property type="entry name" value="DNA-BINDING TRANSCRIPTIONAL ACTIVATOR DEVR_DOSR"/>
    <property type="match status" value="1"/>
</dbReference>
<evidence type="ECO:0000313" key="6">
    <source>
        <dbReference type="Proteomes" id="UP000010988"/>
    </source>
</evidence>
<evidence type="ECO:0000256" key="1">
    <source>
        <dbReference type="ARBA" id="ARBA00023015"/>
    </source>
</evidence>
<dbReference type="InterPro" id="IPR036388">
    <property type="entry name" value="WH-like_DNA-bd_sf"/>
</dbReference>
<evidence type="ECO:0000259" key="4">
    <source>
        <dbReference type="PROSITE" id="PS50043"/>
    </source>
</evidence>
<dbReference type="SUPFAM" id="SSF46894">
    <property type="entry name" value="C-terminal effector domain of the bipartite response regulators"/>
    <property type="match status" value="1"/>
</dbReference>
<dbReference type="STRING" id="1220583.GOACH_10_01430"/>
<sequence>MNSTGAAKLADQLSAVDERLREFLSATTLQRSTPSERTCTLTENLDRAERTTDLALTSVADMHDPAAAAEVSELAAESLRLQFALREFLAGRRARTTESLSSSLRRLGAPTTRQSFPQQVCDELAGTAGFGSAMFSGVDYGRLRVLGYTSSTPQVEEQGPREFIPPSDSVEFSAIKGPHTHPRSSTHECTTPGIAAMLGSNDYLVCPIRVGATVPAIMHVAHIAPLVVDTEDAEFFAIYQSAVVATFAREMWTRKATHHYATLQRAVDQIVEDTVRVTHLDFDIDDGAEQALSSSDTHPMPVNHELEELLTKRESEVMRLIASGASNAEIAEKLFIGVETVKSHVKKILRKIGAVNRSEAISLYLDRG</sequence>
<feature type="domain" description="HTH luxR-type" evidence="4">
    <location>
        <begin position="303"/>
        <end position="368"/>
    </location>
</feature>
<dbReference type="Pfam" id="PF00196">
    <property type="entry name" value="GerE"/>
    <property type="match status" value="1"/>
</dbReference>
<dbReference type="eggNOG" id="COG2197">
    <property type="taxonomic scope" value="Bacteria"/>
</dbReference>
<keyword evidence="6" id="KW-1185">Reference proteome</keyword>
<dbReference type="PROSITE" id="PS50043">
    <property type="entry name" value="HTH_LUXR_2"/>
    <property type="match status" value="1"/>
</dbReference>
<keyword evidence="3" id="KW-0804">Transcription</keyword>
<dbReference type="CDD" id="cd06170">
    <property type="entry name" value="LuxR_C_like"/>
    <property type="match status" value="1"/>
</dbReference>
<keyword evidence="2" id="KW-0238">DNA-binding</keyword>
<protein>
    <submittedName>
        <fullName evidence="5">Putative LuxR family transcriptional regulator</fullName>
    </submittedName>
</protein>
<dbReference type="OrthoDB" id="161302at2"/>
<accession>L7KJX2</accession>
<dbReference type="EMBL" id="BANR01000010">
    <property type="protein sequence ID" value="GAC49175.1"/>
    <property type="molecule type" value="Genomic_DNA"/>
</dbReference>
<dbReference type="InterPro" id="IPR000792">
    <property type="entry name" value="Tscrpt_reg_LuxR_C"/>
</dbReference>
<keyword evidence="1" id="KW-0805">Transcription regulation</keyword>
<organism evidence="5 6">
    <name type="scientific">Gordonia aichiensis NBRC 108223</name>
    <dbReference type="NCBI Taxonomy" id="1220583"/>
    <lineage>
        <taxon>Bacteria</taxon>
        <taxon>Bacillati</taxon>
        <taxon>Actinomycetota</taxon>
        <taxon>Actinomycetes</taxon>
        <taxon>Mycobacteriales</taxon>
        <taxon>Gordoniaceae</taxon>
        <taxon>Gordonia</taxon>
    </lineage>
</organism>